<name>A0AAD6SFZ5_9AGAR</name>
<feature type="region of interest" description="Disordered" evidence="1">
    <location>
        <begin position="715"/>
        <end position="743"/>
    </location>
</feature>
<dbReference type="EMBL" id="JARJCM010000144">
    <property type="protein sequence ID" value="KAJ7026081.1"/>
    <property type="molecule type" value="Genomic_DNA"/>
</dbReference>
<comment type="caution">
    <text evidence="3">The sequence shown here is derived from an EMBL/GenBank/DDBJ whole genome shotgun (WGS) entry which is preliminary data.</text>
</comment>
<keyword evidence="4" id="KW-1185">Reference proteome</keyword>
<evidence type="ECO:0000256" key="2">
    <source>
        <dbReference type="SAM" id="Phobius"/>
    </source>
</evidence>
<reference evidence="3" key="1">
    <citation type="submission" date="2023-03" db="EMBL/GenBank/DDBJ databases">
        <title>Massive genome expansion in bonnet fungi (Mycena s.s.) driven by repeated elements and novel gene families across ecological guilds.</title>
        <authorList>
            <consortium name="Lawrence Berkeley National Laboratory"/>
            <person name="Harder C.B."/>
            <person name="Miyauchi S."/>
            <person name="Viragh M."/>
            <person name="Kuo A."/>
            <person name="Thoen E."/>
            <person name="Andreopoulos B."/>
            <person name="Lu D."/>
            <person name="Skrede I."/>
            <person name="Drula E."/>
            <person name="Henrissat B."/>
            <person name="Morin E."/>
            <person name="Kohler A."/>
            <person name="Barry K."/>
            <person name="LaButti K."/>
            <person name="Morin E."/>
            <person name="Salamov A."/>
            <person name="Lipzen A."/>
            <person name="Mereny Z."/>
            <person name="Hegedus B."/>
            <person name="Baldrian P."/>
            <person name="Stursova M."/>
            <person name="Weitz H."/>
            <person name="Taylor A."/>
            <person name="Grigoriev I.V."/>
            <person name="Nagy L.G."/>
            <person name="Martin F."/>
            <person name="Kauserud H."/>
        </authorList>
    </citation>
    <scope>NUCLEOTIDE SEQUENCE</scope>
    <source>
        <strain evidence="3">CBHHK200</strain>
    </source>
</reference>
<evidence type="ECO:0000313" key="3">
    <source>
        <dbReference type="EMBL" id="KAJ7026081.1"/>
    </source>
</evidence>
<gene>
    <name evidence="3" type="ORF">C8F04DRAFT_1238820</name>
</gene>
<sequence length="877" mass="94832">MASTRPSATPIRAITTLLRNTAAPPIPSLQLSTSHSQKSYFKDVWRGASSLLLSRFVSVFLGWGGQSHWRCTGILAGQRGPGGACEEGVFDDNAHHRPLALPAPPKTFLAPCSLRTRTLHALQAHVFGALAVLAVHVALNPAIPVFLHSRKHPYTPHPTLLLTTTTQILFAALYAVRATLRDVWVWLFSFAGRRSPTPTPPSSRPLLALLALPRAGALFCAPKPTKRRMGSVYRQGLGCAWAGWESALLERWRAWRRHWGFSVLECGLSGASGSVLECGLSGARVYGVSGARMERLGRRSGNATLSGCDRACRRDRPLTRLSFSFYLPPPPAHSTPPPPVPALLFRTLPSAWLLGAQTGWVWEGCGVACCGVVWVWVAGESESERMRAACAASCDSVRERPLPSRVADAGSFWADDVARRALGDGDQEEAEAVDAVLALGLVSSFASLALFCGGIWEFCGAVFIADGVDGELRMRGVGFTSVVMLVVLVVPTLGLVPVCSLRAGLGLGACGACDVLSFRRHFGILAGQGMRMYEGIAAPVHDNRPARAHLGHLRRRHAHARPLCLDARIGVRHARQSVFDILVRRPCFYLHATLKWKLNRTNNLHHLAYEALLLLGSSDSPAATKSWSEVFDVDGPVLKGRGQGSALASAAAAALDARFSLDKRKPPSAGCAPSYRAALSAWLLGGKPAERRETRAKRATQLYYHTLTVRKWLKSTKSGKGTGTGSKNFKKNGLRAPLNSKRRLDSGFNGSSAAFARGVLSGGGGIMADKEIQFKGHNALKHAGRGPGELANVSRRLAVITKSVDRIKGLGVLGNHRQGLDATRQHHPSALQPQRDWNDPLAFYDPQFYPSMVSLSEFHCGLTHVLVPSWIIAEVYR</sequence>
<protein>
    <submittedName>
        <fullName evidence="3">Uncharacterized protein</fullName>
    </submittedName>
</protein>
<dbReference type="Proteomes" id="UP001218188">
    <property type="component" value="Unassembled WGS sequence"/>
</dbReference>
<dbReference type="AlphaFoldDB" id="A0AAD6SFZ5"/>
<accession>A0AAD6SFZ5</accession>
<keyword evidence="2" id="KW-0472">Membrane</keyword>
<evidence type="ECO:0000313" key="4">
    <source>
        <dbReference type="Proteomes" id="UP001218188"/>
    </source>
</evidence>
<proteinExistence type="predicted"/>
<keyword evidence="2" id="KW-0812">Transmembrane</keyword>
<organism evidence="3 4">
    <name type="scientific">Mycena alexandri</name>
    <dbReference type="NCBI Taxonomy" id="1745969"/>
    <lineage>
        <taxon>Eukaryota</taxon>
        <taxon>Fungi</taxon>
        <taxon>Dikarya</taxon>
        <taxon>Basidiomycota</taxon>
        <taxon>Agaricomycotina</taxon>
        <taxon>Agaricomycetes</taxon>
        <taxon>Agaricomycetidae</taxon>
        <taxon>Agaricales</taxon>
        <taxon>Marasmiineae</taxon>
        <taxon>Mycenaceae</taxon>
        <taxon>Mycena</taxon>
    </lineage>
</organism>
<feature type="transmembrane region" description="Helical" evidence="2">
    <location>
        <begin position="477"/>
        <end position="496"/>
    </location>
</feature>
<evidence type="ECO:0000256" key="1">
    <source>
        <dbReference type="SAM" id="MobiDB-lite"/>
    </source>
</evidence>
<feature type="transmembrane region" description="Helical" evidence="2">
    <location>
        <begin position="445"/>
        <end position="465"/>
    </location>
</feature>
<keyword evidence="2" id="KW-1133">Transmembrane helix</keyword>